<comment type="cofactor">
    <cofactor evidence="1">
        <name>FAD</name>
        <dbReference type="ChEBI" id="CHEBI:57692"/>
    </cofactor>
</comment>
<dbReference type="RefSeq" id="WP_202380955.1">
    <property type="nucleotide sequence ID" value="NZ_BAAAMA010000004.1"/>
</dbReference>
<evidence type="ECO:0000256" key="4">
    <source>
        <dbReference type="ARBA" id="ARBA00022827"/>
    </source>
</evidence>
<keyword evidence="8" id="KW-1185">Reference proteome</keyword>
<evidence type="ECO:0000259" key="6">
    <source>
        <dbReference type="Pfam" id="PF02771"/>
    </source>
</evidence>
<evidence type="ECO:0000313" key="7">
    <source>
        <dbReference type="EMBL" id="MBL3688964.1"/>
    </source>
</evidence>
<dbReference type="PANTHER" id="PTHR43884">
    <property type="entry name" value="ACYL-COA DEHYDROGENASE"/>
    <property type="match status" value="1"/>
</dbReference>
<gene>
    <name evidence="7" type="ORF">D3226_03200</name>
</gene>
<dbReference type="Gene3D" id="2.40.110.10">
    <property type="entry name" value="Butyryl-CoA Dehydrogenase, subunit A, domain 2"/>
    <property type="match status" value="1"/>
</dbReference>
<dbReference type="Pfam" id="PF02771">
    <property type="entry name" value="Acyl-CoA_dh_N"/>
    <property type="match status" value="1"/>
</dbReference>
<dbReference type="InterPro" id="IPR046373">
    <property type="entry name" value="Acyl-CoA_Oxase/DH_mid-dom_sf"/>
</dbReference>
<dbReference type="PANTHER" id="PTHR43884:SF12">
    <property type="entry name" value="ISOVALERYL-COA DEHYDROGENASE, MITOCHONDRIAL-RELATED"/>
    <property type="match status" value="1"/>
</dbReference>
<reference evidence="7 8" key="1">
    <citation type="submission" date="2018-09" db="EMBL/GenBank/DDBJ databases">
        <title>Comparative genomics of Leucobacter spp.</title>
        <authorList>
            <person name="Reis A.C."/>
            <person name="Kolvenbach B.A."/>
            <person name="Corvini P.F.X."/>
            <person name="Nunes O.C."/>
        </authorList>
    </citation>
    <scope>NUCLEOTIDE SEQUENCE [LARGE SCALE GENOMIC DNA]</scope>
    <source>
        <strain evidence="7 8">L-1</strain>
    </source>
</reference>
<comment type="similarity">
    <text evidence="2">Belongs to the acyl-CoA dehydrogenase family.</text>
</comment>
<name>A0ABS1SLD3_9MICO</name>
<dbReference type="InterPro" id="IPR036250">
    <property type="entry name" value="AcylCo_DH-like_C"/>
</dbReference>
<feature type="domain" description="Acyl-CoA dehydrogenase/oxidase N-terminal" evidence="6">
    <location>
        <begin position="8"/>
        <end position="123"/>
    </location>
</feature>
<evidence type="ECO:0000259" key="5">
    <source>
        <dbReference type="Pfam" id="PF00441"/>
    </source>
</evidence>
<dbReference type="SUPFAM" id="SSF47203">
    <property type="entry name" value="Acyl-CoA dehydrogenase C-terminal domain-like"/>
    <property type="match status" value="1"/>
</dbReference>
<dbReference type="Gene3D" id="1.20.140.10">
    <property type="entry name" value="Butyryl-CoA Dehydrogenase, subunit A, domain 3"/>
    <property type="match status" value="1"/>
</dbReference>
<sequence>MAVSFTLSDHQKQLKAAARSFARTKLRPLMERVESERDPRTRALLLQPVFAEAVSEGFLRGLIPAPFGGTASNGVDAAILIEEWAAESPDFFISFAGPLIALGPVYEAGTPEQISRFVSPFLADEGSPVAAMAFSEPTGSANFAAETPAAGIRTHAVLDGDEWVINGHKAWASHLPGWDGDGPEIMTITCRTQAGVSVIVAEREQLAGRIEVEEYYDLPGLRGSLTTRVHLKDVRVPHANLIGSEGDGVRLTLNAFMASGASIGAFATASARQAWSIAYNFAREEARGGLSPIIDHQAVSDVLADTKGKIEAMRLLSWRALDAVIAQDPDGPELALHAKIFGSEAAVEVITALVKIVGVTAYDTGFPILHHLLDAIAYPIMEGSNTGVRRRQLQRIFSAPDYDPLSASGLTEIG</sequence>
<organism evidence="7 8">
    <name type="scientific">Leucobacter chromiireducens subsp. chromiireducens</name>
    <dbReference type="NCBI Taxonomy" id="660067"/>
    <lineage>
        <taxon>Bacteria</taxon>
        <taxon>Bacillati</taxon>
        <taxon>Actinomycetota</taxon>
        <taxon>Actinomycetes</taxon>
        <taxon>Micrococcales</taxon>
        <taxon>Microbacteriaceae</taxon>
        <taxon>Leucobacter</taxon>
    </lineage>
</organism>
<keyword evidence="4" id="KW-0274">FAD</keyword>
<feature type="domain" description="Acyl-CoA dehydrogenase/oxidase C-terminal" evidence="5">
    <location>
        <begin position="246"/>
        <end position="386"/>
    </location>
</feature>
<dbReference type="InterPro" id="IPR009100">
    <property type="entry name" value="AcylCoA_DH/oxidase_NM_dom_sf"/>
</dbReference>
<evidence type="ECO:0000313" key="8">
    <source>
        <dbReference type="Proteomes" id="UP001646141"/>
    </source>
</evidence>
<dbReference type="Proteomes" id="UP001646141">
    <property type="component" value="Unassembled WGS sequence"/>
</dbReference>
<dbReference type="CDD" id="cd00567">
    <property type="entry name" value="ACAD"/>
    <property type="match status" value="1"/>
</dbReference>
<dbReference type="Pfam" id="PF00441">
    <property type="entry name" value="Acyl-CoA_dh_1"/>
    <property type="match status" value="1"/>
</dbReference>
<dbReference type="EMBL" id="QYAD01000001">
    <property type="protein sequence ID" value="MBL3688964.1"/>
    <property type="molecule type" value="Genomic_DNA"/>
</dbReference>
<evidence type="ECO:0000256" key="2">
    <source>
        <dbReference type="ARBA" id="ARBA00009347"/>
    </source>
</evidence>
<evidence type="ECO:0000256" key="3">
    <source>
        <dbReference type="ARBA" id="ARBA00022630"/>
    </source>
</evidence>
<dbReference type="Gene3D" id="1.10.540.10">
    <property type="entry name" value="Acyl-CoA dehydrogenase/oxidase, N-terminal domain"/>
    <property type="match status" value="1"/>
</dbReference>
<dbReference type="SUPFAM" id="SSF56645">
    <property type="entry name" value="Acyl-CoA dehydrogenase NM domain-like"/>
    <property type="match status" value="1"/>
</dbReference>
<dbReference type="InterPro" id="IPR009075">
    <property type="entry name" value="AcylCo_DH/oxidase_C"/>
</dbReference>
<evidence type="ECO:0000256" key="1">
    <source>
        <dbReference type="ARBA" id="ARBA00001974"/>
    </source>
</evidence>
<comment type="caution">
    <text evidence="7">The sequence shown here is derived from an EMBL/GenBank/DDBJ whole genome shotgun (WGS) entry which is preliminary data.</text>
</comment>
<accession>A0ABS1SLD3</accession>
<dbReference type="InterPro" id="IPR013786">
    <property type="entry name" value="AcylCoA_DH/ox_N"/>
</dbReference>
<protein>
    <submittedName>
        <fullName evidence="7">Acyl-CoA dehydrogenase family protein</fullName>
    </submittedName>
</protein>
<dbReference type="InterPro" id="IPR037069">
    <property type="entry name" value="AcylCoA_DH/ox_N_sf"/>
</dbReference>
<keyword evidence="3" id="KW-0285">Flavoprotein</keyword>
<proteinExistence type="inferred from homology"/>